<dbReference type="Proteomes" id="UP000295636">
    <property type="component" value="Unassembled WGS sequence"/>
</dbReference>
<reference evidence="3 4" key="1">
    <citation type="submission" date="2019-03" db="EMBL/GenBank/DDBJ databases">
        <title>This is whole genome sequence of Paenibacillus sp MS74 strain.</title>
        <authorList>
            <person name="Trinh H.N."/>
        </authorList>
    </citation>
    <scope>NUCLEOTIDE SEQUENCE [LARGE SCALE GENOMIC DNA]</scope>
    <source>
        <strain evidence="3 4">MS74</strain>
    </source>
</reference>
<gene>
    <name evidence="3" type="ORF">E1757_01940</name>
</gene>
<sequence>MKKSIVWALALCLVFALSACGKKEEAAAPAPAPSNGAATGAGSAASADLKLVASNFKFDQAEYKVKKGQDIKVSLENKEGMHGVEIKGLNVKLDGNTKSATFKAEKEGTYDIICTIPCGSGHINMKSKLIVES</sequence>
<dbReference type="OrthoDB" id="279535at2"/>
<comment type="caution">
    <text evidence="3">The sequence shown here is derived from an EMBL/GenBank/DDBJ whole genome shotgun (WGS) entry which is preliminary data.</text>
</comment>
<dbReference type="Pfam" id="PF13473">
    <property type="entry name" value="Cupredoxin_1"/>
    <property type="match status" value="1"/>
</dbReference>
<evidence type="ECO:0000313" key="3">
    <source>
        <dbReference type="EMBL" id="TDG00420.1"/>
    </source>
</evidence>
<dbReference type="RefSeq" id="WP_133225129.1">
    <property type="nucleotide sequence ID" value="NZ_SMRT01000001.1"/>
</dbReference>
<accession>A0A4R5KWL1</accession>
<evidence type="ECO:0000259" key="2">
    <source>
        <dbReference type="Pfam" id="PF13473"/>
    </source>
</evidence>
<dbReference type="EMBL" id="SMRT01000001">
    <property type="protein sequence ID" value="TDG00420.1"/>
    <property type="molecule type" value="Genomic_DNA"/>
</dbReference>
<dbReference type="Gene3D" id="2.60.40.420">
    <property type="entry name" value="Cupredoxins - blue copper proteins"/>
    <property type="match status" value="1"/>
</dbReference>
<organism evidence="3 4">
    <name type="scientific">Paenibacillus piri</name>
    <dbReference type="NCBI Taxonomy" id="2547395"/>
    <lineage>
        <taxon>Bacteria</taxon>
        <taxon>Bacillati</taxon>
        <taxon>Bacillota</taxon>
        <taxon>Bacilli</taxon>
        <taxon>Bacillales</taxon>
        <taxon>Paenibacillaceae</taxon>
        <taxon>Paenibacillus</taxon>
    </lineage>
</organism>
<feature type="domain" description="EfeO-type cupredoxin-like" evidence="2">
    <location>
        <begin position="35"/>
        <end position="117"/>
    </location>
</feature>
<dbReference type="InterPro" id="IPR008972">
    <property type="entry name" value="Cupredoxin"/>
</dbReference>
<feature type="chain" id="PRO_5039223905" evidence="1">
    <location>
        <begin position="20"/>
        <end position="133"/>
    </location>
</feature>
<dbReference type="PROSITE" id="PS51257">
    <property type="entry name" value="PROKAR_LIPOPROTEIN"/>
    <property type="match status" value="1"/>
</dbReference>
<name>A0A4R5KWL1_9BACL</name>
<keyword evidence="4" id="KW-1185">Reference proteome</keyword>
<dbReference type="AlphaFoldDB" id="A0A4R5KWL1"/>
<protein>
    <submittedName>
        <fullName evidence="3">Cytochrome C oxidase subunit II</fullName>
    </submittedName>
</protein>
<proteinExistence type="predicted"/>
<dbReference type="SUPFAM" id="SSF49503">
    <property type="entry name" value="Cupredoxins"/>
    <property type="match status" value="1"/>
</dbReference>
<keyword evidence="1" id="KW-0732">Signal</keyword>
<feature type="signal peptide" evidence="1">
    <location>
        <begin position="1"/>
        <end position="19"/>
    </location>
</feature>
<evidence type="ECO:0000313" key="4">
    <source>
        <dbReference type="Proteomes" id="UP000295636"/>
    </source>
</evidence>
<evidence type="ECO:0000256" key="1">
    <source>
        <dbReference type="SAM" id="SignalP"/>
    </source>
</evidence>
<dbReference type="InterPro" id="IPR028096">
    <property type="entry name" value="EfeO_Cupredoxin"/>
</dbReference>